<feature type="compositionally biased region" description="Basic and acidic residues" evidence="1">
    <location>
        <begin position="141"/>
        <end position="159"/>
    </location>
</feature>
<feature type="compositionally biased region" description="Basic residues" evidence="1">
    <location>
        <begin position="69"/>
        <end position="79"/>
    </location>
</feature>
<feature type="region of interest" description="Disordered" evidence="1">
    <location>
        <begin position="62"/>
        <end position="86"/>
    </location>
</feature>
<dbReference type="Pfam" id="PF09428">
    <property type="entry name" value="DUF2011"/>
    <property type="match status" value="1"/>
</dbReference>
<reference evidence="2" key="1">
    <citation type="submission" date="2021-06" db="EMBL/GenBank/DDBJ databases">
        <authorList>
            <person name="Kallberg Y."/>
            <person name="Tangrot J."/>
            <person name="Rosling A."/>
        </authorList>
    </citation>
    <scope>NUCLEOTIDE SEQUENCE</scope>
    <source>
        <strain evidence="2">BR232B</strain>
    </source>
</reference>
<protein>
    <submittedName>
        <fullName evidence="2">3886_t:CDS:1</fullName>
    </submittedName>
</protein>
<dbReference type="EMBL" id="CAJVPI010001150">
    <property type="protein sequence ID" value="CAG8597559.1"/>
    <property type="molecule type" value="Genomic_DNA"/>
</dbReference>
<feature type="region of interest" description="Disordered" evidence="1">
    <location>
        <begin position="127"/>
        <end position="188"/>
    </location>
</feature>
<gene>
    <name evidence="2" type="ORF">PBRASI_LOCUS7463</name>
</gene>
<feature type="non-terminal residue" evidence="2">
    <location>
        <position position="1"/>
    </location>
</feature>
<dbReference type="AlphaFoldDB" id="A0A9N9CBA8"/>
<feature type="compositionally biased region" description="Basic residues" evidence="1">
    <location>
        <begin position="174"/>
        <end position="188"/>
    </location>
</feature>
<keyword evidence="3" id="KW-1185">Reference proteome</keyword>
<feature type="compositionally biased region" description="Polar residues" evidence="1">
    <location>
        <begin position="127"/>
        <end position="139"/>
    </location>
</feature>
<organism evidence="2 3">
    <name type="scientific">Paraglomus brasilianum</name>
    <dbReference type="NCBI Taxonomy" id="144538"/>
    <lineage>
        <taxon>Eukaryota</taxon>
        <taxon>Fungi</taxon>
        <taxon>Fungi incertae sedis</taxon>
        <taxon>Mucoromycota</taxon>
        <taxon>Glomeromycotina</taxon>
        <taxon>Glomeromycetes</taxon>
        <taxon>Paraglomerales</taxon>
        <taxon>Paraglomeraceae</taxon>
        <taxon>Paraglomus</taxon>
    </lineage>
</organism>
<evidence type="ECO:0000256" key="1">
    <source>
        <dbReference type="SAM" id="MobiDB-lite"/>
    </source>
</evidence>
<dbReference type="Proteomes" id="UP000789739">
    <property type="component" value="Unassembled WGS sequence"/>
</dbReference>
<comment type="caution">
    <text evidence="2">The sequence shown here is derived from an EMBL/GenBank/DDBJ whole genome shotgun (WGS) entry which is preliminary data.</text>
</comment>
<proteinExistence type="predicted"/>
<dbReference type="OrthoDB" id="2330090at2759"/>
<dbReference type="InterPro" id="IPR018555">
    <property type="entry name" value="C630.06c-like"/>
</dbReference>
<sequence length="188" mass="22388">KYLLNVLNKRTWADHWLSPSSSNDRESIHLSVITAEQVLAESKIPWERCFVPHKVIHVPYKDDKEETKKRRKRRKSKKRRDAEKRGIIKKQTRFCPRLSKADQSYTYGYRSRRRIINIDKVNSTRLDMYNSGSGTQGTNAEGRRIIRNDSSSNDKESLRHNNWVSSRGRERELHRHRGRAKWNSRGRF</sequence>
<accession>A0A9N9CBA8</accession>
<evidence type="ECO:0000313" key="2">
    <source>
        <dbReference type="EMBL" id="CAG8597559.1"/>
    </source>
</evidence>
<name>A0A9N9CBA8_9GLOM</name>
<evidence type="ECO:0000313" key="3">
    <source>
        <dbReference type="Proteomes" id="UP000789739"/>
    </source>
</evidence>